<dbReference type="AlphaFoldDB" id="A0A8X6LDX0"/>
<dbReference type="EMBL" id="BMAO01035815">
    <property type="protein sequence ID" value="GFR06190.1"/>
    <property type="molecule type" value="Genomic_DNA"/>
</dbReference>
<sequence>MSDSSVYTLNLVRRVIRVRGPLPKSEPLLMKLSRQPLDPYLHRCFYDRARYGASAEVCCNHFVLYKAVGRNFDGEVEAIRIYCFESIKRLEELF</sequence>
<comment type="caution">
    <text evidence="1">The sequence shown here is derived from an EMBL/GenBank/DDBJ whole genome shotgun (WGS) entry which is preliminary data.</text>
</comment>
<protein>
    <submittedName>
        <fullName evidence="1">Uncharacterized protein</fullName>
    </submittedName>
</protein>
<evidence type="ECO:0000313" key="2">
    <source>
        <dbReference type="Proteomes" id="UP000887116"/>
    </source>
</evidence>
<evidence type="ECO:0000313" key="1">
    <source>
        <dbReference type="EMBL" id="GFR06190.1"/>
    </source>
</evidence>
<reference evidence="1" key="1">
    <citation type="submission" date="2020-07" db="EMBL/GenBank/DDBJ databases">
        <title>Multicomponent nature underlies the extraordinary mechanical properties of spider dragline silk.</title>
        <authorList>
            <person name="Kono N."/>
            <person name="Nakamura H."/>
            <person name="Mori M."/>
            <person name="Yoshida Y."/>
            <person name="Ohtoshi R."/>
            <person name="Malay A.D."/>
            <person name="Moran D.A.P."/>
            <person name="Tomita M."/>
            <person name="Numata K."/>
            <person name="Arakawa K."/>
        </authorList>
    </citation>
    <scope>NUCLEOTIDE SEQUENCE</scope>
</reference>
<organism evidence="1 2">
    <name type="scientific">Trichonephila clavata</name>
    <name type="common">Joro spider</name>
    <name type="synonym">Nephila clavata</name>
    <dbReference type="NCBI Taxonomy" id="2740835"/>
    <lineage>
        <taxon>Eukaryota</taxon>
        <taxon>Metazoa</taxon>
        <taxon>Ecdysozoa</taxon>
        <taxon>Arthropoda</taxon>
        <taxon>Chelicerata</taxon>
        <taxon>Arachnida</taxon>
        <taxon>Araneae</taxon>
        <taxon>Araneomorphae</taxon>
        <taxon>Entelegynae</taxon>
        <taxon>Araneoidea</taxon>
        <taxon>Nephilidae</taxon>
        <taxon>Trichonephila</taxon>
    </lineage>
</organism>
<dbReference type="Proteomes" id="UP000887116">
    <property type="component" value="Unassembled WGS sequence"/>
</dbReference>
<proteinExistence type="predicted"/>
<accession>A0A8X6LDX0</accession>
<keyword evidence="2" id="KW-1185">Reference proteome</keyword>
<gene>
    <name evidence="1" type="ORF">TNCT_228511</name>
</gene>
<name>A0A8X6LDX0_TRICU</name>